<dbReference type="PANTHER" id="PTHR12526:SF634">
    <property type="entry name" value="BLL3361 PROTEIN"/>
    <property type="match status" value="1"/>
</dbReference>
<comment type="caution">
    <text evidence="2">The sequence shown here is derived from an EMBL/GenBank/DDBJ whole genome shotgun (WGS) entry which is preliminary data.</text>
</comment>
<reference evidence="2" key="1">
    <citation type="submission" date="2021-07" db="EMBL/GenBank/DDBJ databases">
        <title>Roseobacter insulae sp. nov., isolated from a tidal flat.</title>
        <authorList>
            <person name="Park S."/>
            <person name="Yoon J.-H."/>
        </authorList>
    </citation>
    <scope>NUCLEOTIDE SEQUENCE</scope>
    <source>
        <strain evidence="2">YSTF-M11</strain>
    </source>
</reference>
<proteinExistence type="predicted"/>
<feature type="domain" description="Glycosyl transferase family 1" evidence="1">
    <location>
        <begin position="160"/>
        <end position="321"/>
    </location>
</feature>
<name>A0A9X1FYZ6_9RHOB</name>
<dbReference type="Pfam" id="PF00534">
    <property type="entry name" value="Glycos_transf_1"/>
    <property type="match status" value="1"/>
</dbReference>
<evidence type="ECO:0000313" key="2">
    <source>
        <dbReference type="EMBL" id="MBW4710795.1"/>
    </source>
</evidence>
<protein>
    <submittedName>
        <fullName evidence="2">Glycosyltransferase family 4 protein</fullName>
    </submittedName>
</protein>
<keyword evidence="3" id="KW-1185">Reference proteome</keyword>
<dbReference type="InterPro" id="IPR001296">
    <property type="entry name" value="Glyco_trans_1"/>
</dbReference>
<evidence type="ECO:0000259" key="1">
    <source>
        <dbReference type="Pfam" id="PF00534"/>
    </source>
</evidence>
<dbReference type="GO" id="GO:0016757">
    <property type="term" value="F:glycosyltransferase activity"/>
    <property type="evidence" value="ECO:0007669"/>
    <property type="project" value="InterPro"/>
</dbReference>
<sequence>MYRDQRHSVDAVAALAPTHSITVVAIHKQKHDLVLAPGLHSIAAPRAAFTEAFIADLFRRVRPDLFICRTPFVEVLAHAKKNSVRTLPVFADIFENTNLRMLVQNLRLRQVLTGAHISCVSNHSLNASRSMARALFYPARRILPWDWRRIEAVEPPKSALARPDQPRAFFAGKLTPDKGVDDCLVALGKVRAGGLDLSITFAGQGDLDSWKTRAEALGVAGSAHFIGTIPNTDVSTQMRAHDIVLVPSRHSYPEGMPNTIYEGLASRSPLVVSDHPAFRGRITDGQGCMVFAGSNPESLAATLKQLCGDQALYARLSANSETALNSLYIGIEWSHLITQFIADPENTSRWADPNSLKALALTR</sequence>
<dbReference type="CDD" id="cd03801">
    <property type="entry name" value="GT4_PimA-like"/>
    <property type="match status" value="1"/>
</dbReference>
<dbReference type="RefSeq" id="WP_219508006.1">
    <property type="nucleotide sequence ID" value="NZ_JAHXDN010000011.1"/>
</dbReference>
<organism evidence="2 3">
    <name type="scientific">Roseobacter insulae</name>
    <dbReference type="NCBI Taxonomy" id="2859783"/>
    <lineage>
        <taxon>Bacteria</taxon>
        <taxon>Pseudomonadati</taxon>
        <taxon>Pseudomonadota</taxon>
        <taxon>Alphaproteobacteria</taxon>
        <taxon>Rhodobacterales</taxon>
        <taxon>Roseobacteraceae</taxon>
        <taxon>Roseobacter</taxon>
    </lineage>
</organism>
<evidence type="ECO:0000313" key="3">
    <source>
        <dbReference type="Proteomes" id="UP001138661"/>
    </source>
</evidence>
<dbReference type="PANTHER" id="PTHR12526">
    <property type="entry name" value="GLYCOSYLTRANSFERASE"/>
    <property type="match status" value="1"/>
</dbReference>
<accession>A0A9X1FYZ6</accession>
<gene>
    <name evidence="2" type="ORF">KX928_23640</name>
</gene>
<dbReference type="Proteomes" id="UP001138661">
    <property type="component" value="Unassembled WGS sequence"/>
</dbReference>
<dbReference type="EMBL" id="JAHXDN010000011">
    <property type="protein sequence ID" value="MBW4710795.1"/>
    <property type="molecule type" value="Genomic_DNA"/>
</dbReference>
<dbReference type="AlphaFoldDB" id="A0A9X1FYZ6"/>